<organism evidence="1 2">
    <name type="scientific">Paramecium octaurelia</name>
    <dbReference type="NCBI Taxonomy" id="43137"/>
    <lineage>
        <taxon>Eukaryota</taxon>
        <taxon>Sar</taxon>
        <taxon>Alveolata</taxon>
        <taxon>Ciliophora</taxon>
        <taxon>Intramacronucleata</taxon>
        <taxon>Oligohymenophorea</taxon>
        <taxon>Peniculida</taxon>
        <taxon>Parameciidae</taxon>
        <taxon>Paramecium</taxon>
    </lineage>
</organism>
<dbReference type="Proteomes" id="UP000683925">
    <property type="component" value="Unassembled WGS sequence"/>
</dbReference>
<dbReference type="OrthoDB" id="10502920at2759"/>
<keyword evidence="2" id="KW-1185">Reference proteome</keyword>
<protein>
    <submittedName>
        <fullName evidence="1">Uncharacterized protein</fullName>
    </submittedName>
</protein>
<name>A0A8S1WTT2_PAROT</name>
<comment type="caution">
    <text evidence="1">The sequence shown here is derived from an EMBL/GenBank/DDBJ whole genome shotgun (WGS) entry which is preliminary data.</text>
</comment>
<gene>
    <name evidence="1" type="ORF">POCTA_138.1.T1020197</name>
</gene>
<accession>A0A8S1WTT2</accession>
<evidence type="ECO:0000313" key="2">
    <source>
        <dbReference type="Proteomes" id="UP000683925"/>
    </source>
</evidence>
<reference evidence="1" key="1">
    <citation type="submission" date="2021-01" db="EMBL/GenBank/DDBJ databases">
        <authorList>
            <consortium name="Genoscope - CEA"/>
            <person name="William W."/>
        </authorList>
    </citation>
    <scope>NUCLEOTIDE SEQUENCE</scope>
</reference>
<dbReference type="EMBL" id="CAJJDP010000102">
    <property type="protein sequence ID" value="CAD8192672.1"/>
    <property type="molecule type" value="Genomic_DNA"/>
</dbReference>
<sequence>MKPFTYQLISEYSIQQFEWFSAITINKDCTILLAGRDNKLKYLNTSKEWLNKLKFEMNTSHMFILQTS</sequence>
<evidence type="ECO:0000313" key="1">
    <source>
        <dbReference type="EMBL" id="CAD8192672.1"/>
    </source>
</evidence>
<proteinExistence type="predicted"/>
<dbReference type="AlphaFoldDB" id="A0A8S1WTT2"/>